<feature type="region of interest" description="Disordered" evidence="1">
    <location>
        <begin position="77"/>
        <end position="148"/>
    </location>
</feature>
<feature type="region of interest" description="Disordered" evidence="1">
    <location>
        <begin position="1"/>
        <end position="36"/>
    </location>
</feature>
<sequence length="208" mass="21645">MNSATAQARNLSDWNVPPPLPPGSSTKGNTTGKPATAKSILLIPGDIPIPSQPAAPPVKMPYLAAIVTTSPFAASPGQPYKLSIDVEGPDIPLPGAPDAPPLPQQTMQDKPAPEVIDLPAPPPPDMPPLPQQPASSGQTTPGKLPLPLMPEVLSLQSPLLPPASAPMYWPTPAIPGNASIRLTIAAGEKSVKGKRKGKHRFKTKPLRI</sequence>
<evidence type="ECO:0000313" key="2">
    <source>
        <dbReference type="EMBL" id="MBB3057051.1"/>
    </source>
</evidence>
<gene>
    <name evidence="2" type="ORF">FHS11_003479</name>
</gene>
<evidence type="ECO:0000313" key="3">
    <source>
        <dbReference type="Proteomes" id="UP000539265"/>
    </source>
</evidence>
<protein>
    <submittedName>
        <fullName evidence="2">Uncharacterized protein</fullName>
    </submittedName>
</protein>
<dbReference type="RefSeq" id="WP_157750702.1">
    <property type="nucleotide sequence ID" value="NZ_AP017313.1"/>
</dbReference>
<proteinExistence type="predicted"/>
<dbReference type="Proteomes" id="UP000539265">
    <property type="component" value="Unassembled WGS sequence"/>
</dbReference>
<comment type="caution">
    <text evidence="2">The sequence shown here is derived from an EMBL/GenBank/DDBJ whole genome shotgun (WGS) entry which is preliminary data.</text>
</comment>
<name>A0A839SFL2_9SPHI</name>
<accession>A0A839SFL2</accession>
<feature type="compositionally biased region" description="Basic residues" evidence="1">
    <location>
        <begin position="192"/>
        <end position="208"/>
    </location>
</feature>
<feature type="region of interest" description="Disordered" evidence="1">
    <location>
        <begin position="189"/>
        <end position="208"/>
    </location>
</feature>
<dbReference type="AlphaFoldDB" id="A0A839SFL2"/>
<feature type="compositionally biased region" description="Polar residues" evidence="1">
    <location>
        <begin position="1"/>
        <end position="13"/>
    </location>
</feature>
<reference evidence="2" key="1">
    <citation type="submission" date="2020-08" db="EMBL/GenBank/DDBJ databases">
        <title>Genomic Encyclopedia of Type Strains, Phase III (KMG-III): the genomes of soil and plant-associated and newly described type strains.</title>
        <authorList>
            <person name="Whitman W."/>
        </authorList>
    </citation>
    <scope>NUCLEOTIDE SEQUENCE [LARGE SCALE GENOMIC DNA]</scope>
    <source>
        <strain evidence="2">CECT 8628</strain>
    </source>
</reference>
<dbReference type="EMBL" id="JACHWX010000011">
    <property type="protein sequence ID" value="MBB3057051.1"/>
    <property type="molecule type" value="Genomic_DNA"/>
</dbReference>
<feature type="compositionally biased region" description="Pro residues" evidence="1">
    <location>
        <begin position="91"/>
        <end position="103"/>
    </location>
</feature>
<feature type="compositionally biased region" description="Pro residues" evidence="1">
    <location>
        <begin position="119"/>
        <end position="131"/>
    </location>
</feature>
<evidence type="ECO:0000256" key="1">
    <source>
        <dbReference type="SAM" id="MobiDB-lite"/>
    </source>
</evidence>
<dbReference type="OrthoDB" id="799666at2"/>
<feature type="compositionally biased region" description="Polar residues" evidence="1">
    <location>
        <begin position="23"/>
        <end position="33"/>
    </location>
</feature>
<keyword evidence="3" id="KW-1185">Reference proteome</keyword>
<organism evidence="2 3">
    <name type="scientific">Mucilaginibacter gotjawali</name>
    <dbReference type="NCBI Taxonomy" id="1550579"/>
    <lineage>
        <taxon>Bacteria</taxon>
        <taxon>Pseudomonadati</taxon>
        <taxon>Bacteroidota</taxon>
        <taxon>Sphingobacteriia</taxon>
        <taxon>Sphingobacteriales</taxon>
        <taxon>Sphingobacteriaceae</taxon>
        <taxon>Mucilaginibacter</taxon>
    </lineage>
</organism>